<accession>A0ACD5T8B2</accession>
<dbReference type="EnsemblPlants" id="AVESA.00010b.r2.1AG0009150.1">
    <property type="protein sequence ID" value="AVESA.00010b.r2.1AG0009150.1.CDS.1"/>
    <property type="gene ID" value="AVESA.00010b.r2.1AG0009150"/>
</dbReference>
<proteinExistence type="predicted"/>
<dbReference type="Proteomes" id="UP001732700">
    <property type="component" value="Chromosome 1A"/>
</dbReference>
<reference evidence="1" key="2">
    <citation type="submission" date="2025-09" db="UniProtKB">
        <authorList>
            <consortium name="EnsemblPlants"/>
        </authorList>
    </citation>
    <scope>IDENTIFICATION</scope>
</reference>
<evidence type="ECO:0000313" key="1">
    <source>
        <dbReference type="EnsemblPlants" id="AVESA.00010b.r2.1AG0009150.1.CDS.1"/>
    </source>
</evidence>
<keyword evidence="2" id="KW-1185">Reference proteome</keyword>
<protein>
    <submittedName>
        <fullName evidence="1">Uncharacterized protein</fullName>
    </submittedName>
</protein>
<sequence>MQPLHRWFLPIVSSAYRLGMEAKICEEDRGTTSARPYGENREWSLIWHGQAPPKVKTFAWKLARNGLATRVNMARRKMITEGTCPICGRGEEDTYHALITYPQSRDLWQCMREVWDLSSTNKIKRVGTDWLLPLLDAIDDNKSLKVVMILWRV</sequence>
<reference evidence="1" key="1">
    <citation type="submission" date="2021-05" db="EMBL/GenBank/DDBJ databases">
        <authorList>
            <person name="Scholz U."/>
            <person name="Mascher M."/>
            <person name="Fiebig A."/>
        </authorList>
    </citation>
    <scope>NUCLEOTIDE SEQUENCE [LARGE SCALE GENOMIC DNA]</scope>
</reference>
<name>A0ACD5T8B2_AVESA</name>
<evidence type="ECO:0000313" key="2">
    <source>
        <dbReference type="Proteomes" id="UP001732700"/>
    </source>
</evidence>
<organism evidence="1 2">
    <name type="scientific">Avena sativa</name>
    <name type="common">Oat</name>
    <dbReference type="NCBI Taxonomy" id="4498"/>
    <lineage>
        <taxon>Eukaryota</taxon>
        <taxon>Viridiplantae</taxon>
        <taxon>Streptophyta</taxon>
        <taxon>Embryophyta</taxon>
        <taxon>Tracheophyta</taxon>
        <taxon>Spermatophyta</taxon>
        <taxon>Magnoliopsida</taxon>
        <taxon>Liliopsida</taxon>
        <taxon>Poales</taxon>
        <taxon>Poaceae</taxon>
        <taxon>BOP clade</taxon>
        <taxon>Pooideae</taxon>
        <taxon>Poodae</taxon>
        <taxon>Poeae</taxon>
        <taxon>Poeae Chloroplast Group 1 (Aveneae type)</taxon>
        <taxon>Aveninae</taxon>
        <taxon>Avena</taxon>
    </lineage>
</organism>